<dbReference type="EMBL" id="JAIXMP010000034">
    <property type="protein sequence ID" value="KAI9249661.1"/>
    <property type="molecule type" value="Genomic_DNA"/>
</dbReference>
<evidence type="ECO:0000313" key="7">
    <source>
        <dbReference type="Proteomes" id="UP001209540"/>
    </source>
</evidence>
<dbReference type="GO" id="GO:0005786">
    <property type="term" value="C:signal recognition particle, endoplasmic reticulum targeting"/>
    <property type="evidence" value="ECO:0007669"/>
    <property type="project" value="UniProtKB-KW"/>
</dbReference>
<feature type="region of interest" description="Disordered" evidence="5">
    <location>
        <begin position="244"/>
        <end position="265"/>
    </location>
</feature>
<sequence>MSMLNKLKETQKNPVFMDDDDDIDNMDFPLPSGNPGSSSSAPQGMPNMNDLQNMMRNLQASQGGGGPAFPQMGTAQPSRATATAQSSNIAVAHTPQGIQRLDPSVYKNWVCIYPLYIDAGKTQGQGRKVREDIAVKNPHAYHMAIAVQQLGLSVVYEGKKHPRDWGNPGRVRVQLFGPNKQPMHATIKDRKTLMREIAKRMPKVQETNEKPKNMVTPTTTLAEVEAIVDEQRKAQGLPTLAEMQAKQSAMTPNIPKKQKVKYVRK</sequence>
<evidence type="ECO:0000256" key="1">
    <source>
        <dbReference type="ARBA" id="ARBA00004496"/>
    </source>
</evidence>
<evidence type="ECO:0000256" key="5">
    <source>
        <dbReference type="SAM" id="MobiDB-lite"/>
    </source>
</evidence>
<comment type="subcellular location">
    <subcellularLocation>
        <location evidence="1">Cytoplasm</location>
    </subcellularLocation>
</comment>
<evidence type="ECO:0000256" key="4">
    <source>
        <dbReference type="ARBA" id="ARBA00023274"/>
    </source>
</evidence>
<evidence type="ECO:0000256" key="2">
    <source>
        <dbReference type="ARBA" id="ARBA00022490"/>
    </source>
</evidence>
<dbReference type="SUPFAM" id="SSF69695">
    <property type="entry name" value="SRP19"/>
    <property type="match status" value="1"/>
</dbReference>
<evidence type="ECO:0000256" key="3">
    <source>
        <dbReference type="ARBA" id="ARBA00023135"/>
    </source>
</evidence>
<name>A0AAD5P975_9FUNG</name>
<dbReference type="InterPro" id="IPR002778">
    <property type="entry name" value="Signal_recog_particle_SRP19"/>
</dbReference>
<keyword evidence="2" id="KW-0963">Cytoplasm</keyword>
<feature type="compositionally biased region" description="Low complexity" evidence="5">
    <location>
        <begin position="31"/>
        <end position="44"/>
    </location>
</feature>
<feature type="region of interest" description="Disordered" evidence="5">
    <location>
        <begin position="1"/>
        <end position="87"/>
    </location>
</feature>
<reference evidence="6" key="2">
    <citation type="submission" date="2023-02" db="EMBL/GenBank/DDBJ databases">
        <authorList>
            <consortium name="DOE Joint Genome Institute"/>
            <person name="Mondo S.J."/>
            <person name="Chang Y."/>
            <person name="Wang Y."/>
            <person name="Ahrendt S."/>
            <person name="Andreopoulos W."/>
            <person name="Barry K."/>
            <person name="Beard J."/>
            <person name="Benny G.L."/>
            <person name="Blankenship S."/>
            <person name="Bonito G."/>
            <person name="Cuomo C."/>
            <person name="Desiro A."/>
            <person name="Gervers K.A."/>
            <person name="Hundley H."/>
            <person name="Kuo A."/>
            <person name="LaButti K."/>
            <person name="Lang B.F."/>
            <person name="Lipzen A."/>
            <person name="O'Donnell K."/>
            <person name="Pangilinan J."/>
            <person name="Reynolds N."/>
            <person name="Sandor L."/>
            <person name="Smith M.W."/>
            <person name="Tsang A."/>
            <person name="Grigoriev I.V."/>
            <person name="Stajich J.E."/>
            <person name="Spatafora J.W."/>
        </authorList>
    </citation>
    <scope>NUCLEOTIDE SEQUENCE</scope>
    <source>
        <strain evidence="6">RSA 2281</strain>
    </source>
</reference>
<feature type="compositionally biased region" description="Polar residues" evidence="5">
    <location>
        <begin position="73"/>
        <end position="87"/>
    </location>
</feature>
<dbReference type="GO" id="GO:0008312">
    <property type="term" value="F:7S RNA binding"/>
    <property type="evidence" value="ECO:0007669"/>
    <property type="project" value="InterPro"/>
</dbReference>
<keyword evidence="4" id="KW-0687">Ribonucleoprotein</keyword>
<dbReference type="PANTHER" id="PTHR17453:SF0">
    <property type="entry name" value="SIGNAL RECOGNITION PARTICLE 19 KDA PROTEIN"/>
    <property type="match status" value="1"/>
</dbReference>
<evidence type="ECO:0000313" key="6">
    <source>
        <dbReference type="EMBL" id="KAI9249661.1"/>
    </source>
</evidence>
<dbReference type="Pfam" id="PF01922">
    <property type="entry name" value="SRP19"/>
    <property type="match status" value="1"/>
</dbReference>
<keyword evidence="7" id="KW-1185">Reference proteome</keyword>
<dbReference type="GO" id="GO:0006617">
    <property type="term" value="P:SRP-dependent cotranslational protein targeting to membrane, signal sequence recognition"/>
    <property type="evidence" value="ECO:0007669"/>
    <property type="project" value="TreeGrafter"/>
</dbReference>
<dbReference type="PANTHER" id="PTHR17453">
    <property type="entry name" value="SIGNAL RECOGNITION PARTICLE 19 KD PROTEIN"/>
    <property type="match status" value="1"/>
</dbReference>
<organism evidence="6 7">
    <name type="scientific">Phascolomyces articulosus</name>
    <dbReference type="NCBI Taxonomy" id="60185"/>
    <lineage>
        <taxon>Eukaryota</taxon>
        <taxon>Fungi</taxon>
        <taxon>Fungi incertae sedis</taxon>
        <taxon>Mucoromycota</taxon>
        <taxon>Mucoromycotina</taxon>
        <taxon>Mucoromycetes</taxon>
        <taxon>Mucorales</taxon>
        <taxon>Lichtheimiaceae</taxon>
        <taxon>Phascolomyces</taxon>
    </lineage>
</organism>
<feature type="compositionally biased region" description="Basic residues" evidence="5">
    <location>
        <begin position="256"/>
        <end position="265"/>
    </location>
</feature>
<proteinExistence type="predicted"/>
<dbReference type="Gene3D" id="3.30.56.30">
    <property type="entry name" value="Signal recognition particle, SRP19-like subunit"/>
    <property type="match status" value="1"/>
</dbReference>
<gene>
    <name evidence="6" type="ORF">BDA99DRAFT_215160</name>
</gene>
<comment type="caution">
    <text evidence="6">The sequence shown here is derived from an EMBL/GenBank/DDBJ whole genome shotgun (WGS) entry which is preliminary data.</text>
</comment>
<protein>
    <submittedName>
        <fullName evidence="6">Signal recognition particle, SRP19 subunit</fullName>
    </submittedName>
</protein>
<feature type="compositionally biased region" description="Basic and acidic residues" evidence="5">
    <location>
        <begin position="1"/>
        <end position="11"/>
    </location>
</feature>
<keyword evidence="3" id="KW-0733">Signal recognition particle</keyword>
<dbReference type="AlphaFoldDB" id="A0AAD5P975"/>
<dbReference type="Proteomes" id="UP001209540">
    <property type="component" value="Unassembled WGS sequence"/>
</dbReference>
<accession>A0AAD5P975</accession>
<reference evidence="6" key="1">
    <citation type="journal article" date="2022" name="IScience">
        <title>Evolution of zygomycete secretomes and the origins of terrestrial fungal ecologies.</title>
        <authorList>
            <person name="Chang Y."/>
            <person name="Wang Y."/>
            <person name="Mondo S."/>
            <person name="Ahrendt S."/>
            <person name="Andreopoulos W."/>
            <person name="Barry K."/>
            <person name="Beard J."/>
            <person name="Benny G.L."/>
            <person name="Blankenship S."/>
            <person name="Bonito G."/>
            <person name="Cuomo C."/>
            <person name="Desiro A."/>
            <person name="Gervers K.A."/>
            <person name="Hundley H."/>
            <person name="Kuo A."/>
            <person name="LaButti K."/>
            <person name="Lang B.F."/>
            <person name="Lipzen A."/>
            <person name="O'Donnell K."/>
            <person name="Pangilinan J."/>
            <person name="Reynolds N."/>
            <person name="Sandor L."/>
            <person name="Smith M.E."/>
            <person name="Tsang A."/>
            <person name="Grigoriev I.V."/>
            <person name="Stajich J.E."/>
            <person name="Spatafora J.W."/>
        </authorList>
    </citation>
    <scope>NUCLEOTIDE SEQUENCE</scope>
    <source>
        <strain evidence="6">RSA 2281</strain>
    </source>
</reference>
<feature type="compositionally biased region" description="Polar residues" evidence="5">
    <location>
        <begin position="49"/>
        <end position="61"/>
    </location>
</feature>
<dbReference type="InterPro" id="IPR036521">
    <property type="entry name" value="SRP19-like_sf"/>
</dbReference>